<dbReference type="EMBL" id="UGED01000022">
    <property type="protein sequence ID" value="STM19598.1"/>
    <property type="molecule type" value="Genomic_DNA"/>
</dbReference>
<evidence type="ECO:0000256" key="1">
    <source>
        <dbReference type="ARBA" id="ARBA00001946"/>
    </source>
</evidence>
<comment type="cofactor">
    <cofactor evidence="1">
        <name>Mg(2+)</name>
        <dbReference type="ChEBI" id="CHEBI:18420"/>
    </cofactor>
</comment>
<dbReference type="AlphaFoldDB" id="A0A377DGS0"/>
<keyword evidence="3" id="KW-0460">Magnesium</keyword>
<sequence length="130" mass="14265">MRPKLAHACAPYNLKWIEECLPPQQYESYRELKRNAPVGMMVTSGEHHGTLQSFRTLSETGIDIMQPDVGWCGGLTTLVEIAAIAKSRGQLVVPHGSSVLLSPCGDHLHQYAIQRIPDDQPGLFNDASAV</sequence>
<evidence type="ECO:0000313" key="5">
    <source>
        <dbReference type="EMBL" id="STM19598.1"/>
    </source>
</evidence>
<keyword evidence="2" id="KW-0479">Metal-binding</keyword>
<dbReference type="GO" id="GO:0050032">
    <property type="term" value="F:L-rhamnonate dehydratase activity"/>
    <property type="evidence" value="ECO:0007669"/>
    <property type="project" value="UniProtKB-EC"/>
</dbReference>
<dbReference type="GO" id="GO:0000287">
    <property type="term" value="F:magnesium ion binding"/>
    <property type="evidence" value="ECO:0007669"/>
    <property type="project" value="TreeGrafter"/>
</dbReference>
<dbReference type="SUPFAM" id="SSF51604">
    <property type="entry name" value="Enolase C-terminal domain-like"/>
    <property type="match status" value="1"/>
</dbReference>
<dbReference type="Gene3D" id="3.20.20.120">
    <property type="entry name" value="Enolase-like C-terminal domain"/>
    <property type="match status" value="1"/>
</dbReference>
<dbReference type="GO" id="GO:0016052">
    <property type="term" value="P:carbohydrate catabolic process"/>
    <property type="evidence" value="ECO:0007669"/>
    <property type="project" value="TreeGrafter"/>
</dbReference>
<name>A0A377DGS0_ECOLX</name>
<dbReference type="InterPro" id="IPR036849">
    <property type="entry name" value="Enolase-like_C_sf"/>
</dbReference>
<dbReference type="Pfam" id="PF13378">
    <property type="entry name" value="MR_MLE_C"/>
    <property type="match status" value="1"/>
</dbReference>
<keyword evidence="5" id="KW-0456">Lyase</keyword>
<reference evidence="5 6" key="1">
    <citation type="submission" date="2018-06" db="EMBL/GenBank/DDBJ databases">
        <authorList>
            <consortium name="Pathogen Informatics"/>
            <person name="Doyle S."/>
        </authorList>
    </citation>
    <scope>NUCLEOTIDE SEQUENCE [LARGE SCALE GENOMIC DNA]</scope>
    <source>
        <strain evidence="5 6">NCTC9962</strain>
    </source>
</reference>
<dbReference type="EC" id="4.2.1.90" evidence="5"/>
<accession>A0A377DGS0</accession>
<evidence type="ECO:0000259" key="4">
    <source>
        <dbReference type="Pfam" id="PF13378"/>
    </source>
</evidence>
<organism evidence="5 6">
    <name type="scientific">Escherichia coli</name>
    <dbReference type="NCBI Taxonomy" id="562"/>
    <lineage>
        <taxon>Bacteria</taxon>
        <taxon>Pseudomonadati</taxon>
        <taxon>Pseudomonadota</taxon>
        <taxon>Gammaproteobacteria</taxon>
        <taxon>Enterobacterales</taxon>
        <taxon>Enterobacteriaceae</taxon>
        <taxon>Escherichia</taxon>
    </lineage>
</organism>
<dbReference type="Proteomes" id="UP000254052">
    <property type="component" value="Unassembled WGS sequence"/>
</dbReference>
<dbReference type="PANTHER" id="PTHR13794:SF58">
    <property type="entry name" value="MITOCHONDRIAL ENOLASE SUPERFAMILY MEMBER 1"/>
    <property type="match status" value="1"/>
</dbReference>
<dbReference type="PANTHER" id="PTHR13794">
    <property type="entry name" value="ENOLASE SUPERFAMILY, MANDELATE RACEMASE"/>
    <property type="match status" value="1"/>
</dbReference>
<evidence type="ECO:0000313" key="6">
    <source>
        <dbReference type="Proteomes" id="UP000254052"/>
    </source>
</evidence>
<dbReference type="InterPro" id="IPR046945">
    <property type="entry name" value="RHMD-like"/>
</dbReference>
<proteinExistence type="predicted"/>
<dbReference type="InterPro" id="IPR029065">
    <property type="entry name" value="Enolase_C-like"/>
</dbReference>
<feature type="domain" description="Enolase C-terminal" evidence="4">
    <location>
        <begin position="4"/>
        <end position="104"/>
    </location>
</feature>
<evidence type="ECO:0000256" key="3">
    <source>
        <dbReference type="ARBA" id="ARBA00022842"/>
    </source>
</evidence>
<protein>
    <submittedName>
        <fullName evidence="5">Mandelate racemase/muconate lactonizing protein</fullName>
        <ecNumber evidence="5">4.2.1.90</ecNumber>
    </submittedName>
</protein>
<gene>
    <name evidence="5" type="primary">yfaW_2</name>
    <name evidence="5" type="ORF">NCTC9962_07038</name>
</gene>
<evidence type="ECO:0000256" key="2">
    <source>
        <dbReference type="ARBA" id="ARBA00022723"/>
    </source>
</evidence>